<dbReference type="AlphaFoldDB" id="A0A934S9Q4"/>
<reference evidence="3" key="1">
    <citation type="submission" date="2021-01" db="EMBL/GenBank/DDBJ databases">
        <title>Modified the classification status of verrucomicrobia.</title>
        <authorList>
            <person name="Feng X."/>
        </authorList>
    </citation>
    <scope>NUCLEOTIDE SEQUENCE</scope>
    <source>
        <strain evidence="3">KCTC 22041</strain>
    </source>
</reference>
<gene>
    <name evidence="3" type="ORF">JIN85_20060</name>
</gene>
<evidence type="ECO:0000313" key="3">
    <source>
        <dbReference type="EMBL" id="MBK1884717.1"/>
    </source>
</evidence>
<evidence type="ECO:0000256" key="2">
    <source>
        <dbReference type="SAM" id="SignalP"/>
    </source>
</evidence>
<feature type="chain" id="PRO_5037014514" evidence="2">
    <location>
        <begin position="18"/>
        <end position="230"/>
    </location>
</feature>
<keyword evidence="4" id="KW-1185">Reference proteome</keyword>
<accession>A0A934S9Q4</accession>
<evidence type="ECO:0000256" key="1">
    <source>
        <dbReference type="SAM" id="MobiDB-lite"/>
    </source>
</evidence>
<dbReference type="Proteomes" id="UP000603141">
    <property type="component" value="Unassembled WGS sequence"/>
</dbReference>
<name>A0A934S9Q4_9BACT</name>
<sequence length="230" mass="25265">MRLTILTLLACTGLAVADTPEVPNSLSPDGKAHAVMDIDRDPKISPEWKGDSFPQIEVTQKDTGRVLASIEYFGAAGDDARPLREHVRVSWRPDSKAFAVIIDDRFYSHTKIFALVKNSKFVEVAFPSYQAMTGYPAPDSDQLRPRGRSTVEGWDSKGRLIYSIFMRPLPSYSGDDPLEHKILLEVSPDGMILAKKTKAEQAGAGQPATRAELDPEGGDKPQTKSVGHSR</sequence>
<dbReference type="RefSeq" id="WP_200274164.1">
    <property type="nucleotide sequence ID" value="NZ_JAENIJ010000081.1"/>
</dbReference>
<keyword evidence="2" id="KW-0732">Signal</keyword>
<feature type="signal peptide" evidence="2">
    <location>
        <begin position="1"/>
        <end position="17"/>
    </location>
</feature>
<feature type="region of interest" description="Disordered" evidence="1">
    <location>
        <begin position="195"/>
        <end position="230"/>
    </location>
</feature>
<protein>
    <submittedName>
        <fullName evidence="3">Uncharacterized protein</fullName>
    </submittedName>
</protein>
<feature type="compositionally biased region" description="Basic and acidic residues" evidence="1">
    <location>
        <begin position="211"/>
        <end position="222"/>
    </location>
</feature>
<dbReference type="EMBL" id="JAENIJ010000081">
    <property type="protein sequence ID" value="MBK1884717.1"/>
    <property type="molecule type" value="Genomic_DNA"/>
</dbReference>
<organism evidence="3 4">
    <name type="scientific">Luteolibacter pohnpeiensis</name>
    <dbReference type="NCBI Taxonomy" id="454153"/>
    <lineage>
        <taxon>Bacteria</taxon>
        <taxon>Pseudomonadati</taxon>
        <taxon>Verrucomicrobiota</taxon>
        <taxon>Verrucomicrobiia</taxon>
        <taxon>Verrucomicrobiales</taxon>
        <taxon>Verrucomicrobiaceae</taxon>
        <taxon>Luteolibacter</taxon>
    </lineage>
</organism>
<comment type="caution">
    <text evidence="3">The sequence shown here is derived from an EMBL/GenBank/DDBJ whole genome shotgun (WGS) entry which is preliminary data.</text>
</comment>
<proteinExistence type="predicted"/>
<evidence type="ECO:0000313" key="4">
    <source>
        <dbReference type="Proteomes" id="UP000603141"/>
    </source>
</evidence>